<feature type="transmembrane region" description="Helical" evidence="6">
    <location>
        <begin position="106"/>
        <end position="125"/>
    </location>
</feature>
<dbReference type="GO" id="GO:0016020">
    <property type="term" value="C:membrane"/>
    <property type="evidence" value="ECO:0007669"/>
    <property type="project" value="UniProtKB-SubCell"/>
</dbReference>
<name>A0A2P7RU44_9HYPH</name>
<evidence type="ECO:0000313" key="8">
    <source>
        <dbReference type="EMBL" id="PSJ53716.1"/>
    </source>
</evidence>
<evidence type="ECO:0000256" key="2">
    <source>
        <dbReference type="ARBA" id="ARBA00009853"/>
    </source>
</evidence>
<feature type="transmembrane region" description="Helical" evidence="6">
    <location>
        <begin position="73"/>
        <end position="94"/>
    </location>
</feature>
<feature type="transmembrane region" description="Helical" evidence="6">
    <location>
        <begin position="137"/>
        <end position="155"/>
    </location>
</feature>
<organism evidence="8 9">
    <name type="scientific">Kumtagia ephedrae</name>
    <dbReference type="NCBI Taxonomy" id="2116701"/>
    <lineage>
        <taxon>Bacteria</taxon>
        <taxon>Pseudomonadati</taxon>
        <taxon>Pseudomonadota</taxon>
        <taxon>Alphaproteobacteria</taxon>
        <taxon>Hyphomicrobiales</taxon>
        <taxon>Phyllobacteriaceae</taxon>
        <taxon>Kumtagia</taxon>
    </lineage>
</organism>
<evidence type="ECO:0000313" key="9">
    <source>
        <dbReference type="Proteomes" id="UP000241229"/>
    </source>
</evidence>
<evidence type="ECO:0000256" key="4">
    <source>
        <dbReference type="ARBA" id="ARBA00022989"/>
    </source>
</evidence>
<feature type="domain" description="EamA" evidence="7">
    <location>
        <begin position="193"/>
        <end position="323"/>
    </location>
</feature>
<evidence type="ECO:0000256" key="3">
    <source>
        <dbReference type="ARBA" id="ARBA00022692"/>
    </source>
</evidence>
<evidence type="ECO:0000256" key="6">
    <source>
        <dbReference type="SAM" id="Phobius"/>
    </source>
</evidence>
<evidence type="ECO:0000256" key="1">
    <source>
        <dbReference type="ARBA" id="ARBA00004141"/>
    </source>
</evidence>
<keyword evidence="9" id="KW-1185">Reference proteome</keyword>
<feature type="transmembrane region" description="Helical" evidence="6">
    <location>
        <begin position="162"/>
        <end position="180"/>
    </location>
</feature>
<keyword evidence="4 6" id="KW-1133">Transmembrane helix</keyword>
<evidence type="ECO:0000256" key="5">
    <source>
        <dbReference type="ARBA" id="ARBA00023136"/>
    </source>
</evidence>
<keyword evidence="5 6" id="KW-0472">Membrane</keyword>
<feature type="domain" description="EamA" evidence="7">
    <location>
        <begin position="44"/>
        <end position="174"/>
    </location>
</feature>
<evidence type="ECO:0000259" key="7">
    <source>
        <dbReference type="Pfam" id="PF00892"/>
    </source>
</evidence>
<dbReference type="InterPro" id="IPR037185">
    <property type="entry name" value="EmrE-like"/>
</dbReference>
<dbReference type="Pfam" id="PF00892">
    <property type="entry name" value="EamA"/>
    <property type="match status" value="2"/>
</dbReference>
<gene>
    <name evidence="8" type="ORF">C7I84_25035</name>
</gene>
<reference evidence="8 9" key="1">
    <citation type="submission" date="2018-03" db="EMBL/GenBank/DDBJ databases">
        <title>The draft genome of Mesorhizobium sp. 6GN-30.</title>
        <authorList>
            <person name="Liu L."/>
            <person name="Li L."/>
            <person name="Wang T."/>
            <person name="Zhang X."/>
            <person name="Liang L."/>
        </authorList>
    </citation>
    <scope>NUCLEOTIDE SEQUENCE [LARGE SCALE GENOMIC DNA]</scope>
    <source>
        <strain evidence="8 9">6GN30</strain>
    </source>
</reference>
<dbReference type="OrthoDB" id="8478503at2"/>
<comment type="similarity">
    <text evidence="2">Belongs to the drug/metabolite transporter (DMT) superfamily. 10 TMS drug/metabolite exporter (DME) (TC 2.A.7.3) family.</text>
</comment>
<feature type="transmembrane region" description="Helical" evidence="6">
    <location>
        <begin position="250"/>
        <end position="268"/>
    </location>
</feature>
<dbReference type="PANTHER" id="PTHR22911:SF6">
    <property type="entry name" value="SOLUTE CARRIER FAMILY 35 MEMBER G1"/>
    <property type="match status" value="1"/>
</dbReference>
<dbReference type="Proteomes" id="UP000241229">
    <property type="component" value="Unassembled WGS sequence"/>
</dbReference>
<feature type="transmembrane region" description="Helical" evidence="6">
    <location>
        <begin position="224"/>
        <end position="244"/>
    </location>
</feature>
<dbReference type="InterPro" id="IPR000620">
    <property type="entry name" value="EamA_dom"/>
</dbReference>
<dbReference type="PANTHER" id="PTHR22911">
    <property type="entry name" value="ACYL-MALONYL CONDENSING ENZYME-RELATED"/>
    <property type="match status" value="1"/>
</dbReference>
<feature type="transmembrane region" description="Helical" evidence="6">
    <location>
        <begin position="280"/>
        <end position="300"/>
    </location>
</feature>
<dbReference type="SUPFAM" id="SSF103481">
    <property type="entry name" value="Multidrug resistance efflux transporter EmrE"/>
    <property type="match status" value="2"/>
</dbReference>
<feature type="transmembrane region" description="Helical" evidence="6">
    <location>
        <begin position="306"/>
        <end position="324"/>
    </location>
</feature>
<feature type="transmembrane region" description="Helical" evidence="6">
    <location>
        <begin position="192"/>
        <end position="212"/>
    </location>
</feature>
<proteinExistence type="inferred from homology"/>
<sequence>MACLWHRPYRDAGDAGQGVGGDRRSVCAVSPGGSAHPDRPLTGIAFKVTSVVAFVAMSSTIKAAGPLPAGEVVFFRSFFAMLPIMAFLALRGDLAKAFHTARPFSHVARGCVGVTAMGLGFYALARLPLPEAITLNYAQPLLVVVFSAIILRETIRVYRWSAVVVGLLGVFIIAWPKLTLFGGAGSFGGDEAAGVIAALAAAGASALAMILVRSLVHTEKTGTIVLWFSLSATVLSLVTIPFGWSALTAGQAALLVCAGICGGIGQLLMTEGYRHAEASVVAPFEYTSMIFGIAVGYLLFGDVPTLHMLVGGAIVVGAGLFIILRERQLGIERAKAREAAPPQ</sequence>
<comment type="caution">
    <text evidence="8">The sequence shown here is derived from an EMBL/GenBank/DDBJ whole genome shotgun (WGS) entry which is preliminary data.</text>
</comment>
<accession>A0A2P7RU44</accession>
<comment type="subcellular location">
    <subcellularLocation>
        <location evidence="1">Membrane</location>
        <topology evidence="1">Multi-pass membrane protein</topology>
    </subcellularLocation>
</comment>
<dbReference type="EMBL" id="PXYK01000032">
    <property type="protein sequence ID" value="PSJ53716.1"/>
    <property type="molecule type" value="Genomic_DNA"/>
</dbReference>
<keyword evidence="3 6" id="KW-0812">Transmembrane</keyword>
<protein>
    <submittedName>
        <fullName evidence="8">EamA family transporter</fullName>
    </submittedName>
</protein>
<dbReference type="AlphaFoldDB" id="A0A2P7RU44"/>